<dbReference type="InterPro" id="IPR056823">
    <property type="entry name" value="TEN-like_YD-shell"/>
</dbReference>
<proteinExistence type="predicted"/>
<feature type="domain" description="Teneurin-like YD-shell" evidence="2">
    <location>
        <begin position="959"/>
        <end position="1101"/>
    </location>
</feature>
<evidence type="ECO:0000256" key="1">
    <source>
        <dbReference type="ARBA" id="ARBA00022737"/>
    </source>
</evidence>
<sequence length="1146" mass="125939">MDISVHRIYNLHSLSAGLLATYRNSYEWTALGLGWTVSAGPKITIPNRYRMLGQGSSIYWESALNSLCAGTGYHVGQGMAYSDLNLKKPEGGDSSFFWSAPFEARTRDNWKLRCDSYALSLTSPTGVIYDMGTYSSDRYIGKYRMTQMVLVFGNRFSVGPELSETYFLPKKATDLHGNWISYEYRKIGSTPAITIPGISRDADTAQSDPGFTSPSAVLTSINSSDGRFIKLNYDPSSNKLLSLSDSANRTVQYSYLAASSLNSNVLNKVTDPAGNVWAYTYQEGAYLEGWLTGLVPIEPLNESTASARKLIGIQYPTGGKTSYSYTYSNLVANGGPAQSRSASRVERVARKTLSTGEQWSYRYTRGGLGGTGEYDTTDISGPDGTTHHEFIGLGYSGSLNVAVTNYSNRLWLTGQPVKTVYPNGDYETFKWQQRLLSGQINYVWELGLSQDHQTWAPALQEHVISRGGATYTTQYSNYDTYGNPGSRIETGPNGGNRTTTLTWYNDPVKWVIGKPVAETFAGSATTRTFSTSGELLSETIDGVTTAFAYDTQGNLASKTLPGNRVHTYSNYKFGIAQAEVQPEGISFTRVVDNVGNITSETNGEGNTTRFTFDGLGRITSMIPPQGNMLTMNYTPVSKRVVRGTMIETTSYDQFGRVTSVTLGGITTRYEYDAMGRRAFVSDPSATTGNRYVYDALGRVIRITHADNTVQTIAYGAASRTVTDERGKVTTYIYRGYGNPDQSKLMGIIAPEPSASLTLNRDPRDLVTVVKQGLFTRIYGYNTNGYLTTVINPESGTTTYGRDIAGNMTSKQVEKSGITYYTYDGQNRVKSVKSPTTPAISNSYSKAGKLMSSTSTDGSRSMVYDVVGNRLQETLTLDGKSFTAKYAYNANDHLISTTYPQSGRVINHTPDMLGRPTTVSGYVNEVTYWPSGLVKQITYANGAVSSYEQNNRLWPASFTTTKSGSAAYLRSTYTYDGVGNLLTINDSIDSAYNRTLNYDDINRLTKVAGFWGAGNFDYDGVGNLTRQTLGQAVLNYAYDKSNRLVAVSGVRAESFGYDVFGNIVSRQGNSYTYNDVPNLACINCALPASKIEYIYDALNHRSRITKAGNKTYEMYDASGKQLIELEGNKLTEYFYLGDKRVAQRVSP</sequence>
<dbReference type="EMBL" id="LT629800">
    <property type="protein sequence ID" value="SDV08942.1"/>
    <property type="molecule type" value="Genomic_DNA"/>
</dbReference>
<dbReference type="InterPro" id="IPR031325">
    <property type="entry name" value="RHS_repeat"/>
</dbReference>
<organism evidence="3 4">
    <name type="scientific">Pseudomonas brenneri</name>
    <dbReference type="NCBI Taxonomy" id="129817"/>
    <lineage>
        <taxon>Bacteria</taxon>
        <taxon>Pseudomonadati</taxon>
        <taxon>Pseudomonadota</taxon>
        <taxon>Gammaproteobacteria</taxon>
        <taxon>Pseudomonadales</taxon>
        <taxon>Pseudomonadaceae</taxon>
        <taxon>Pseudomonas</taxon>
    </lineage>
</organism>
<evidence type="ECO:0000313" key="3">
    <source>
        <dbReference type="EMBL" id="SDV08942.1"/>
    </source>
</evidence>
<dbReference type="Gene3D" id="2.180.10.10">
    <property type="entry name" value="RHS repeat-associated core"/>
    <property type="match status" value="2"/>
</dbReference>
<keyword evidence="1" id="KW-0677">Repeat</keyword>
<dbReference type="Pfam" id="PF25023">
    <property type="entry name" value="TEN_YD-shell"/>
    <property type="match status" value="1"/>
</dbReference>
<dbReference type="NCBIfam" id="TIGR01643">
    <property type="entry name" value="YD_repeat_2x"/>
    <property type="match status" value="4"/>
</dbReference>
<evidence type="ECO:0000259" key="2">
    <source>
        <dbReference type="Pfam" id="PF25023"/>
    </source>
</evidence>
<evidence type="ECO:0000313" key="4">
    <source>
        <dbReference type="Proteomes" id="UP000199620"/>
    </source>
</evidence>
<name>A0ABY0WIQ8_9PSED</name>
<gene>
    <name evidence="3" type="ORF">SAMN04490181_4566</name>
</gene>
<dbReference type="InterPro" id="IPR006530">
    <property type="entry name" value="YD"/>
</dbReference>
<dbReference type="Pfam" id="PF05593">
    <property type="entry name" value="RHS_repeat"/>
    <property type="match status" value="2"/>
</dbReference>
<protein>
    <submittedName>
        <fullName evidence="3">YD repeat-containing protein</fullName>
    </submittedName>
</protein>
<dbReference type="PANTHER" id="PTHR32305:SF15">
    <property type="entry name" value="PROTEIN RHSA-RELATED"/>
    <property type="match status" value="1"/>
</dbReference>
<dbReference type="PANTHER" id="PTHR32305">
    <property type="match status" value="1"/>
</dbReference>
<dbReference type="Proteomes" id="UP000199620">
    <property type="component" value="Chromosome I"/>
</dbReference>
<keyword evidence="4" id="KW-1185">Reference proteome</keyword>
<reference evidence="3 4" key="1">
    <citation type="submission" date="2016-10" db="EMBL/GenBank/DDBJ databases">
        <authorList>
            <person name="Varghese N."/>
            <person name="Submissions S."/>
        </authorList>
    </citation>
    <scope>NUCLEOTIDE SEQUENCE [LARGE SCALE GENOMIC DNA]</scope>
    <source>
        <strain evidence="3 4">BS2771</strain>
    </source>
</reference>
<dbReference type="InterPro" id="IPR050708">
    <property type="entry name" value="T6SS_VgrG/RHS"/>
</dbReference>
<accession>A0ABY0WIQ8</accession>